<comment type="pathway">
    <text evidence="5 8">Amino-acid biosynthesis; L-lysine biosynthesis via DAP pathway; L-lysine from DL-2,6-diaminopimelate: step 1/1.</text>
</comment>
<evidence type="ECO:0000256" key="7">
    <source>
        <dbReference type="PIRSR" id="PIRSR600183-50"/>
    </source>
</evidence>
<reference evidence="11 12" key="1">
    <citation type="submission" date="2017-05" db="EMBL/GenBank/DDBJ databases">
        <title>Vagococcus spp. assemblies.</title>
        <authorList>
            <person name="Gulvik C.A."/>
        </authorList>
    </citation>
    <scope>NUCLEOTIDE SEQUENCE [LARGE SCALE GENOMIC DNA]</scope>
    <source>
        <strain evidence="11 12">NCFB 2497</strain>
    </source>
</reference>
<keyword evidence="2 5" id="KW-0210">Decarboxylase</keyword>
<evidence type="ECO:0000259" key="10">
    <source>
        <dbReference type="Pfam" id="PF02784"/>
    </source>
</evidence>
<comment type="function">
    <text evidence="5">Specifically catalyzes the decarboxylation of meso-diaminopimelate (meso-DAP) to L-lysine.</text>
</comment>
<evidence type="ECO:0000256" key="6">
    <source>
        <dbReference type="NCBIfam" id="TIGR01048"/>
    </source>
</evidence>
<keyword evidence="4 5" id="KW-0456">Lyase</keyword>
<dbReference type="SUPFAM" id="SSF51419">
    <property type="entry name" value="PLP-binding barrel"/>
    <property type="match status" value="1"/>
</dbReference>
<protein>
    <recommendedName>
        <fullName evidence="5 6">Diaminopimelate decarboxylase</fullName>
        <shortName evidence="5">DAP decarboxylase</shortName>
        <shortName evidence="5">DAPDC</shortName>
        <ecNumber evidence="5 6">4.1.1.20</ecNumber>
    </recommendedName>
</protein>
<feature type="modified residue" description="N6-(pyridoxal phosphate)lysine" evidence="5 7">
    <location>
        <position position="68"/>
    </location>
</feature>
<dbReference type="PANTHER" id="PTHR43727:SF2">
    <property type="entry name" value="GROUP IV DECARBOXYLASE"/>
    <property type="match status" value="1"/>
</dbReference>
<feature type="binding site" evidence="5">
    <location>
        <position position="336"/>
    </location>
    <ligand>
        <name>substrate</name>
    </ligand>
</feature>
<comment type="catalytic activity">
    <reaction evidence="5 8">
        <text>meso-2,6-diaminopimelate + H(+) = L-lysine + CO2</text>
        <dbReference type="Rhea" id="RHEA:15101"/>
        <dbReference type="ChEBI" id="CHEBI:15378"/>
        <dbReference type="ChEBI" id="CHEBI:16526"/>
        <dbReference type="ChEBI" id="CHEBI:32551"/>
        <dbReference type="ChEBI" id="CHEBI:57791"/>
        <dbReference type="EC" id="4.1.1.20"/>
    </reaction>
</comment>
<feature type="domain" description="Orn/DAP/Arg decarboxylase 2 N-terminal" evidence="10">
    <location>
        <begin position="42"/>
        <end position="299"/>
    </location>
</feature>
<dbReference type="InterPro" id="IPR022644">
    <property type="entry name" value="De-COase2_N"/>
</dbReference>
<dbReference type="SUPFAM" id="SSF50621">
    <property type="entry name" value="Alanine racemase C-terminal domain-like"/>
    <property type="match status" value="1"/>
</dbReference>
<dbReference type="PRINTS" id="PR01179">
    <property type="entry name" value="ODADCRBXLASE"/>
</dbReference>
<dbReference type="UniPathway" id="UPA00034">
    <property type="reaction ID" value="UER00027"/>
</dbReference>
<feature type="binding site" evidence="5">
    <location>
        <begin position="292"/>
        <end position="295"/>
    </location>
    <ligand>
        <name>pyridoxal 5'-phosphate</name>
        <dbReference type="ChEBI" id="CHEBI:597326"/>
    </ligand>
</feature>
<dbReference type="GO" id="GO:0030170">
    <property type="term" value="F:pyridoxal phosphate binding"/>
    <property type="evidence" value="ECO:0007669"/>
    <property type="project" value="UniProtKB-UniRule"/>
</dbReference>
<dbReference type="Gene3D" id="2.40.37.10">
    <property type="entry name" value="Lyase, Ornithine Decarboxylase, Chain A, domain 1"/>
    <property type="match status" value="1"/>
</dbReference>
<dbReference type="CDD" id="cd06828">
    <property type="entry name" value="PLPDE_III_DapDC"/>
    <property type="match status" value="1"/>
</dbReference>
<accession>A0A369AVJ5</accession>
<dbReference type="Pfam" id="PF02784">
    <property type="entry name" value="Orn_Arg_deC_N"/>
    <property type="match status" value="1"/>
</dbReference>
<dbReference type="GO" id="GO:0009089">
    <property type="term" value="P:lysine biosynthetic process via diaminopimelate"/>
    <property type="evidence" value="ECO:0007669"/>
    <property type="project" value="UniProtKB-UniRule"/>
</dbReference>
<evidence type="ECO:0000256" key="4">
    <source>
        <dbReference type="ARBA" id="ARBA00023239"/>
    </source>
</evidence>
<comment type="similarity">
    <text evidence="5">Belongs to the Orn/Lys/Arg decarboxylase class-II family. LysA subfamily.</text>
</comment>
<feature type="active site" description="Proton donor" evidence="7">
    <location>
        <position position="363"/>
    </location>
</feature>
<feature type="binding site" evidence="5">
    <location>
        <position position="295"/>
    </location>
    <ligand>
        <name>substrate</name>
    </ligand>
</feature>
<keyword evidence="5 8" id="KW-0457">Lysine biosynthesis</keyword>
<evidence type="ECO:0000256" key="5">
    <source>
        <dbReference type="HAMAP-Rule" id="MF_02120"/>
    </source>
</evidence>
<comment type="caution">
    <text evidence="11">The sequence shown here is derived from an EMBL/GenBank/DDBJ whole genome shotgun (WGS) entry which is preliminary data.</text>
</comment>
<evidence type="ECO:0000259" key="9">
    <source>
        <dbReference type="Pfam" id="PF00278"/>
    </source>
</evidence>
<feature type="binding site" evidence="5">
    <location>
        <position position="392"/>
    </location>
    <ligand>
        <name>substrate</name>
    </ligand>
</feature>
<keyword evidence="5" id="KW-0028">Amino-acid biosynthesis</keyword>
<dbReference type="EC" id="4.1.1.20" evidence="5 6"/>
<dbReference type="InterPro" id="IPR022643">
    <property type="entry name" value="De-COase2_C"/>
</dbReference>
<comment type="cofactor">
    <cofactor evidence="1 5 7 8">
        <name>pyridoxal 5'-phosphate</name>
        <dbReference type="ChEBI" id="CHEBI:597326"/>
    </cofactor>
</comment>
<dbReference type="GeneID" id="63146627"/>
<dbReference type="PANTHER" id="PTHR43727">
    <property type="entry name" value="DIAMINOPIMELATE DECARBOXYLASE"/>
    <property type="match status" value="1"/>
</dbReference>
<dbReference type="HAMAP" id="MF_02120">
    <property type="entry name" value="LysA"/>
    <property type="match status" value="1"/>
</dbReference>
<dbReference type="InterPro" id="IPR002986">
    <property type="entry name" value="DAP_deCOOHase_LysA"/>
</dbReference>
<comment type="subunit">
    <text evidence="5">Homodimer.</text>
</comment>
<organism evidence="11 12">
    <name type="scientific">Vagococcus fluvialis</name>
    <dbReference type="NCBI Taxonomy" id="2738"/>
    <lineage>
        <taxon>Bacteria</taxon>
        <taxon>Bacillati</taxon>
        <taxon>Bacillota</taxon>
        <taxon>Bacilli</taxon>
        <taxon>Lactobacillales</taxon>
        <taxon>Enterococcaceae</taxon>
        <taxon>Vagococcus</taxon>
    </lineage>
</organism>
<dbReference type="Proteomes" id="UP000288197">
    <property type="component" value="Unassembled WGS sequence"/>
</dbReference>
<dbReference type="RefSeq" id="WP_114289799.1">
    <property type="nucleotide sequence ID" value="NZ_CP081459.1"/>
</dbReference>
<dbReference type="InterPro" id="IPR000183">
    <property type="entry name" value="Orn/DAP/Arg_de-COase"/>
</dbReference>
<evidence type="ECO:0000313" key="11">
    <source>
        <dbReference type="EMBL" id="RSU01531.1"/>
    </source>
</evidence>
<dbReference type="AlphaFoldDB" id="A0A369AVJ5"/>
<evidence type="ECO:0000256" key="3">
    <source>
        <dbReference type="ARBA" id="ARBA00022898"/>
    </source>
</evidence>
<feature type="binding site" evidence="5">
    <location>
        <position position="392"/>
    </location>
    <ligand>
        <name>pyridoxal 5'-phosphate</name>
        <dbReference type="ChEBI" id="CHEBI:597326"/>
    </ligand>
</feature>
<dbReference type="Pfam" id="PF00278">
    <property type="entry name" value="Orn_DAP_Arg_deC"/>
    <property type="match status" value="1"/>
</dbReference>
<evidence type="ECO:0000256" key="2">
    <source>
        <dbReference type="ARBA" id="ARBA00022793"/>
    </source>
</evidence>
<dbReference type="NCBIfam" id="TIGR01048">
    <property type="entry name" value="lysA"/>
    <property type="match status" value="1"/>
</dbReference>
<feature type="binding site" evidence="5">
    <location>
        <position position="332"/>
    </location>
    <ligand>
        <name>substrate</name>
    </ligand>
</feature>
<name>A0A369AVJ5_9ENTE</name>
<feature type="domain" description="Orn/DAP/Arg decarboxylase 2 C-terminal" evidence="9">
    <location>
        <begin position="36"/>
        <end position="390"/>
    </location>
</feature>
<feature type="binding site" evidence="5">
    <location>
        <position position="250"/>
    </location>
    <ligand>
        <name>pyridoxal 5'-phosphate</name>
        <dbReference type="ChEBI" id="CHEBI:597326"/>
    </ligand>
</feature>
<feature type="binding site" evidence="5">
    <location>
        <position position="364"/>
    </location>
    <ligand>
        <name>substrate</name>
    </ligand>
</feature>
<evidence type="ECO:0000256" key="1">
    <source>
        <dbReference type="ARBA" id="ARBA00001933"/>
    </source>
</evidence>
<dbReference type="GO" id="GO:0008836">
    <property type="term" value="F:diaminopimelate decarboxylase activity"/>
    <property type="evidence" value="ECO:0007669"/>
    <property type="project" value="UniProtKB-UniRule"/>
</dbReference>
<keyword evidence="3 5" id="KW-0663">Pyridoxal phosphate</keyword>
<keyword evidence="12" id="KW-1185">Reference proteome</keyword>
<dbReference type="InterPro" id="IPR029066">
    <property type="entry name" value="PLP-binding_barrel"/>
</dbReference>
<proteinExistence type="inferred from homology"/>
<dbReference type="FunFam" id="3.20.20.10:FF:000003">
    <property type="entry name" value="Diaminopimelate decarboxylase"/>
    <property type="match status" value="1"/>
</dbReference>
<dbReference type="EMBL" id="NGJX01000007">
    <property type="protein sequence ID" value="RSU01531.1"/>
    <property type="molecule type" value="Genomic_DNA"/>
</dbReference>
<evidence type="ECO:0000313" key="12">
    <source>
        <dbReference type="Proteomes" id="UP000288197"/>
    </source>
</evidence>
<dbReference type="PRINTS" id="PR01181">
    <property type="entry name" value="DAPDCRBXLASE"/>
</dbReference>
<sequence>MKPLLFGTSKINDQGILEIGGVQATDLAKDFGTPLFVYDTALIKKQAQGFKQTFEELGVKHRVIYASKAFTSKAIYQLLQKEGLGFDVVSDGELHTALVSGVNPDMIEFHGNNKSYSELLTAVEEKVGMIVLDNFHELELLKAITKEKKQIQKVMLRVTPGVDAHTHDYILTGQEDSKFGFDVKSGQAANAFEKVQESQYLHLSGIHCHIGSQIFDTTGFSFATEKMLEILMDWQKKYDYVAEILNLGGGFGVTYTSEDHPLPAKDYVKQMVEKVKEECDRLDYPLPEVWIEPGRSIVAEAGTSLYTVGSRKDVEGVRNFVAVDGGMGDNIRPALYGSKYNAFLANRALDELTEIVTLVGKYCESGDKLIEDLKLPKAKPNDLVAMTTTGAYGYSMASNYNRNQKPAVVFVENGKTQLVVKRETIEDVARFDLDLK</sequence>
<dbReference type="InterPro" id="IPR009006">
    <property type="entry name" value="Ala_racemase/Decarboxylase_C"/>
</dbReference>
<dbReference type="OrthoDB" id="9802241at2"/>
<gene>
    <name evidence="5" type="primary">lysA</name>
    <name evidence="11" type="ORF">CBF32_08360</name>
</gene>
<dbReference type="Gene3D" id="3.20.20.10">
    <property type="entry name" value="Alanine racemase"/>
    <property type="match status" value="1"/>
</dbReference>
<evidence type="ECO:0000256" key="8">
    <source>
        <dbReference type="RuleBase" id="RU003738"/>
    </source>
</evidence>